<keyword evidence="1" id="KW-0472">Membrane</keyword>
<evidence type="ECO:0000313" key="3">
    <source>
        <dbReference type="Proteomes" id="UP000680304"/>
    </source>
</evidence>
<keyword evidence="1" id="KW-1133">Transmembrane helix</keyword>
<feature type="transmembrane region" description="Helical" evidence="1">
    <location>
        <begin position="29"/>
        <end position="58"/>
    </location>
</feature>
<keyword evidence="3" id="KW-1185">Reference proteome</keyword>
<evidence type="ECO:0000313" key="2">
    <source>
        <dbReference type="EMBL" id="GIQ62164.1"/>
    </source>
</evidence>
<gene>
    <name evidence="2" type="ORF">PACILC2_07320</name>
</gene>
<comment type="caution">
    <text evidence="2">The sequence shown here is derived from an EMBL/GenBank/DDBJ whole genome shotgun (WGS) entry which is preliminary data.</text>
</comment>
<keyword evidence="1" id="KW-0812">Transmembrane</keyword>
<proteinExistence type="predicted"/>
<protein>
    <submittedName>
        <fullName evidence="2">Uncharacterized protein</fullName>
    </submittedName>
</protein>
<sequence>MRRHRITAAALSAVATGLGQIYNRQYAKGAILFLLYVAGIFYASTRLGGAIWGLVTLGETKQQMKLVGKVYVVTPGDHSIFLMVEGLIVVFAVLVFVAIHIGNVADAYRRGKEREEGKRLHNIRETFHYVLTWKFPFIIITLPLLFVFFSACCRFCSRC</sequence>
<dbReference type="RefSeq" id="WP_307860329.1">
    <property type="nucleotide sequence ID" value="NZ_BOVJ01000022.1"/>
</dbReference>
<evidence type="ECO:0000256" key="1">
    <source>
        <dbReference type="SAM" id="Phobius"/>
    </source>
</evidence>
<name>A0ABQ4N1W2_9BACL</name>
<feature type="transmembrane region" description="Helical" evidence="1">
    <location>
        <begin position="135"/>
        <end position="156"/>
    </location>
</feature>
<dbReference type="EMBL" id="BOVJ01000022">
    <property type="protein sequence ID" value="GIQ62164.1"/>
    <property type="molecule type" value="Genomic_DNA"/>
</dbReference>
<accession>A0ABQ4N1W2</accession>
<feature type="transmembrane region" description="Helical" evidence="1">
    <location>
        <begin position="79"/>
        <end position="101"/>
    </location>
</feature>
<organism evidence="2 3">
    <name type="scientific">Paenibacillus cisolokensis</name>
    <dbReference type="NCBI Taxonomy" id="1658519"/>
    <lineage>
        <taxon>Bacteria</taxon>
        <taxon>Bacillati</taxon>
        <taxon>Bacillota</taxon>
        <taxon>Bacilli</taxon>
        <taxon>Bacillales</taxon>
        <taxon>Paenibacillaceae</taxon>
        <taxon>Paenibacillus</taxon>
    </lineage>
</organism>
<reference evidence="2 3" key="1">
    <citation type="submission" date="2021-04" db="EMBL/GenBank/DDBJ databases">
        <title>Draft genome sequence of Paenibacillus cisolokensis, LC2-13A.</title>
        <authorList>
            <person name="Uke A."/>
            <person name="Chhe C."/>
            <person name="Baramee S."/>
            <person name="Kosugi A."/>
        </authorList>
    </citation>
    <scope>NUCLEOTIDE SEQUENCE [LARGE SCALE GENOMIC DNA]</scope>
    <source>
        <strain evidence="2 3">LC2-13A</strain>
    </source>
</reference>
<dbReference type="Proteomes" id="UP000680304">
    <property type="component" value="Unassembled WGS sequence"/>
</dbReference>